<accession>A0AAW1XC92</accession>
<name>A0AAW1XC92_RUBAR</name>
<reference evidence="1 2" key="1">
    <citation type="journal article" date="2023" name="G3 (Bethesda)">
        <title>A chromosome-length genome assembly and annotation of blackberry (Rubus argutus, cv. 'Hillquist').</title>
        <authorList>
            <person name="Bruna T."/>
            <person name="Aryal R."/>
            <person name="Dudchenko O."/>
            <person name="Sargent D.J."/>
            <person name="Mead D."/>
            <person name="Buti M."/>
            <person name="Cavallini A."/>
            <person name="Hytonen T."/>
            <person name="Andres J."/>
            <person name="Pham M."/>
            <person name="Weisz D."/>
            <person name="Mascagni F."/>
            <person name="Usai G."/>
            <person name="Natali L."/>
            <person name="Bassil N."/>
            <person name="Fernandez G.E."/>
            <person name="Lomsadze A."/>
            <person name="Armour M."/>
            <person name="Olukolu B."/>
            <person name="Poorten T."/>
            <person name="Britton C."/>
            <person name="Davik J."/>
            <person name="Ashrafi H."/>
            <person name="Aiden E.L."/>
            <person name="Borodovsky M."/>
            <person name="Worthington M."/>
        </authorList>
    </citation>
    <scope>NUCLEOTIDE SEQUENCE [LARGE SCALE GENOMIC DNA]</scope>
    <source>
        <strain evidence="1">PI 553951</strain>
    </source>
</reference>
<gene>
    <name evidence="1" type="ORF">M0R45_021616</name>
</gene>
<keyword evidence="2" id="KW-1185">Reference proteome</keyword>
<comment type="caution">
    <text evidence="1">The sequence shown here is derived from an EMBL/GenBank/DDBJ whole genome shotgun (WGS) entry which is preliminary data.</text>
</comment>
<organism evidence="1 2">
    <name type="scientific">Rubus argutus</name>
    <name type="common">Southern blackberry</name>
    <dbReference type="NCBI Taxonomy" id="59490"/>
    <lineage>
        <taxon>Eukaryota</taxon>
        <taxon>Viridiplantae</taxon>
        <taxon>Streptophyta</taxon>
        <taxon>Embryophyta</taxon>
        <taxon>Tracheophyta</taxon>
        <taxon>Spermatophyta</taxon>
        <taxon>Magnoliopsida</taxon>
        <taxon>eudicotyledons</taxon>
        <taxon>Gunneridae</taxon>
        <taxon>Pentapetalae</taxon>
        <taxon>rosids</taxon>
        <taxon>fabids</taxon>
        <taxon>Rosales</taxon>
        <taxon>Rosaceae</taxon>
        <taxon>Rosoideae</taxon>
        <taxon>Rosoideae incertae sedis</taxon>
        <taxon>Rubus</taxon>
    </lineage>
</organism>
<dbReference type="EMBL" id="JBEDUW010000004">
    <property type="protein sequence ID" value="KAK9934475.1"/>
    <property type="molecule type" value="Genomic_DNA"/>
</dbReference>
<proteinExistence type="predicted"/>
<dbReference type="AlphaFoldDB" id="A0AAW1XC92"/>
<evidence type="ECO:0000313" key="2">
    <source>
        <dbReference type="Proteomes" id="UP001457282"/>
    </source>
</evidence>
<sequence>MSLSSPLLTSWHPCTQFRTPTASSTITAAVSFLDQARACLQSAQPHLTAVSHEAQQRRPGLPSLADLLCNPSHRCQNRRRLHHLSSAVDGCF</sequence>
<protein>
    <submittedName>
        <fullName evidence="1">Uncharacterized protein</fullName>
    </submittedName>
</protein>
<evidence type="ECO:0000313" key="1">
    <source>
        <dbReference type="EMBL" id="KAK9934475.1"/>
    </source>
</evidence>
<dbReference type="Proteomes" id="UP001457282">
    <property type="component" value="Unassembled WGS sequence"/>
</dbReference>